<comment type="caution">
    <text evidence="1">The sequence shown here is derived from an EMBL/GenBank/DDBJ whole genome shotgun (WGS) entry which is preliminary data.</text>
</comment>
<reference evidence="1" key="1">
    <citation type="journal article" date="2020" name="ISME J.">
        <title>Gammaproteobacteria mediating utilization of methyl-, sulfur- and petroleum organic compounds in deep ocean hydrothermal plumes.</title>
        <authorList>
            <person name="Zhou Z."/>
            <person name="Liu Y."/>
            <person name="Pan J."/>
            <person name="Cron B.R."/>
            <person name="Toner B.M."/>
            <person name="Anantharaman K."/>
            <person name="Breier J.A."/>
            <person name="Dick G.J."/>
            <person name="Li M."/>
        </authorList>
    </citation>
    <scope>NUCLEOTIDE SEQUENCE</scope>
    <source>
        <strain evidence="1">SZUA-1435</strain>
    </source>
</reference>
<dbReference type="AlphaFoldDB" id="A0A832YYZ6"/>
<dbReference type="Proteomes" id="UP000605805">
    <property type="component" value="Unassembled WGS sequence"/>
</dbReference>
<accession>A0A832YYZ6</accession>
<evidence type="ECO:0000313" key="2">
    <source>
        <dbReference type="Proteomes" id="UP000605805"/>
    </source>
</evidence>
<protein>
    <submittedName>
        <fullName evidence="1">DUF2797 domain-containing protein</fullName>
    </submittedName>
</protein>
<sequence>PTVWKLILYDREGNTYSISRGDRIRFSKPVIAYRACPGNTSLYIQRHGDTVLIKRFVELCGRQANSDGFCTKHRGSEYQRYISYVFGLRKPDLDTSLMRIPHMIYALHIGGSSVKIGIANGIKNTDRLYEQVFLHATVLAFVENGVEARRIEDHIRKVGKVSDRAVLRHRLQWFRVDSLDLDAQLREYVRVLVGSLIPSLKAMGITSSLGKMIPVIRFDVKYIDLVRRSAIVSDESQLNSLEGEFEVVDYAVGGIVLDQEGKRFFVPYSLIRDRALRIHIPT</sequence>
<dbReference type="EMBL" id="DQTV01000041">
    <property type="protein sequence ID" value="HIP56856.1"/>
    <property type="molecule type" value="Genomic_DNA"/>
</dbReference>
<proteinExistence type="predicted"/>
<name>A0A832YYZ6_9CREN</name>
<gene>
    <name evidence="1" type="ORF">EYH02_02135</name>
</gene>
<evidence type="ECO:0000313" key="1">
    <source>
        <dbReference type="EMBL" id="HIP56856.1"/>
    </source>
</evidence>
<organism evidence="1 2">
    <name type="scientific">Ignisphaera aggregans</name>
    <dbReference type="NCBI Taxonomy" id="334771"/>
    <lineage>
        <taxon>Archaea</taxon>
        <taxon>Thermoproteota</taxon>
        <taxon>Thermoprotei</taxon>
        <taxon>Desulfurococcales</taxon>
        <taxon>Desulfurococcaceae</taxon>
        <taxon>Ignisphaera</taxon>
    </lineage>
</organism>
<feature type="non-terminal residue" evidence="1">
    <location>
        <position position="1"/>
    </location>
</feature>